<evidence type="ECO:0000313" key="1">
    <source>
        <dbReference type="EMBL" id="JAH59012.1"/>
    </source>
</evidence>
<sequence length="28" mass="3162">MSLGRHVQGRQQGMISVMVSESSWDLIE</sequence>
<organism evidence="1">
    <name type="scientific">Anguilla anguilla</name>
    <name type="common">European freshwater eel</name>
    <name type="synonym">Muraena anguilla</name>
    <dbReference type="NCBI Taxonomy" id="7936"/>
    <lineage>
        <taxon>Eukaryota</taxon>
        <taxon>Metazoa</taxon>
        <taxon>Chordata</taxon>
        <taxon>Craniata</taxon>
        <taxon>Vertebrata</taxon>
        <taxon>Euteleostomi</taxon>
        <taxon>Actinopterygii</taxon>
        <taxon>Neopterygii</taxon>
        <taxon>Teleostei</taxon>
        <taxon>Anguilliformes</taxon>
        <taxon>Anguillidae</taxon>
        <taxon>Anguilla</taxon>
    </lineage>
</organism>
<accession>A0A0E9TZV2</accession>
<protein>
    <submittedName>
        <fullName evidence="1">Uncharacterized protein</fullName>
    </submittedName>
</protein>
<reference evidence="1" key="2">
    <citation type="journal article" date="2015" name="Fish Shellfish Immunol.">
        <title>Early steps in the European eel (Anguilla anguilla)-Vibrio vulnificus interaction in the gills: Role of the RtxA13 toxin.</title>
        <authorList>
            <person name="Callol A."/>
            <person name="Pajuelo D."/>
            <person name="Ebbesson L."/>
            <person name="Teles M."/>
            <person name="MacKenzie S."/>
            <person name="Amaro C."/>
        </authorList>
    </citation>
    <scope>NUCLEOTIDE SEQUENCE</scope>
</reference>
<proteinExistence type="predicted"/>
<name>A0A0E9TZV2_ANGAN</name>
<dbReference type="EMBL" id="GBXM01049565">
    <property type="protein sequence ID" value="JAH59012.1"/>
    <property type="molecule type" value="Transcribed_RNA"/>
</dbReference>
<reference evidence="1" key="1">
    <citation type="submission" date="2014-11" db="EMBL/GenBank/DDBJ databases">
        <authorList>
            <person name="Amaro Gonzalez C."/>
        </authorList>
    </citation>
    <scope>NUCLEOTIDE SEQUENCE</scope>
</reference>
<dbReference type="AlphaFoldDB" id="A0A0E9TZV2"/>